<keyword evidence="2" id="KW-0812">Transmembrane</keyword>
<organism evidence="3 4">
    <name type="scientific">Ambispora gerdemannii</name>
    <dbReference type="NCBI Taxonomy" id="144530"/>
    <lineage>
        <taxon>Eukaryota</taxon>
        <taxon>Fungi</taxon>
        <taxon>Fungi incertae sedis</taxon>
        <taxon>Mucoromycota</taxon>
        <taxon>Glomeromycotina</taxon>
        <taxon>Glomeromycetes</taxon>
        <taxon>Archaeosporales</taxon>
        <taxon>Ambisporaceae</taxon>
        <taxon>Ambispora</taxon>
    </lineage>
</organism>
<keyword evidence="4" id="KW-1185">Reference proteome</keyword>
<accession>A0A9N9ADU7</accession>
<feature type="compositionally biased region" description="Basic residues" evidence="1">
    <location>
        <begin position="19"/>
        <end position="28"/>
    </location>
</feature>
<feature type="region of interest" description="Disordered" evidence="1">
    <location>
        <begin position="69"/>
        <end position="88"/>
    </location>
</feature>
<protein>
    <submittedName>
        <fullName evidence="3">6680_t:CDS:1</fullName>
    </submittedName>
</protein>
<feature type="transmembrane region" description="Helical" evidence="2">
    <location>
        <begin position="194"/>
        <end position="218"/>
    </location>
</feature>
<evidence type="ECO:0000313" key="3">
    <source>
        <dbReference type="EMBL" id="CAG8526668.1"/>
    </source>
</evidence>
<dbReference type="EMBL" id="CAJVPL010000752">
    <property type="protein sequence ID" value="CAG8526668.1"/>
    <property type="molecule type" value="Genomic_DNA"/>
</dbReference>
<comment type="caution">
    <text evidence="3">The sequence shown here is derived from an EMBL/GenBank/DDBJ whole genome shotgun (WGS) entry which is preliminary data.</text>
</comment>
<dbReference type="Proteomes" id="UP000789831">
    <property type="component" value="Unassembled WGS sequence"/>
</dbReference>
<evidence type="ECO:0000256" key="2">
    <source>
        <dbReference type="SAM" id="Phobius"/>
    </source>
</evidence>
<dbReference type="AlphaFoldDB" id="A0A9N9ADU7"/>
<proteinExistence type="predicted"/>
<evidence type="ECO:0000256" key="1">
    <source>
        <dbReference type="SAM" id="MobiDB-lite"/>
    </source>
</evidence>
<keyword evidence="2" id="KW-0472">Membrane</keyword>
<gene>
    <name evidence="3" type="ORF">AGERDE_LOCUS5509</name>
</gene>
<evidence type="ECO:0000313" key="4">
    <source>
        <dbReference type="Proteomes" id="UP000789831"/>
    </source>
</evidence>
<name>A0A9N9ADU7_9GLOM</name>
<feature type="region of interest" description="Disordered" evidence="1">
    <location>
        <begin position="1"/>
        <end position="28"/>
    </location>
</feature>
<sequence>MLPTIYEESNAPDLQPSLRPKKHKRRHIHANSRRVYLTIQGSTSGIPSVSNEEQNKYKVSYRIAIREPRPIHKKSPSNDENRPNFVPLTNPQTPRGNVIITTGEKREEIKNKQRKHCSPAVTHCCLYIRLSDGIYLISCLWILHSLWLVYITGQEYKEFDPVFILILVILMEIMTILLAVFGIITTYILKKLRIYAYLGSLLTCFYILIFTADSILVIKNKNLQKGFLAGERALFPKDSETGIILSVFRAMLVVSLSIYFVMVIKANAEKDVEETRSDV</sequence>
<keyword evidence="2" id="KW-1133">Transmembrane helix</keyword>
<feature type="transmembrane region" description="Helical" evidence="2">
    <location>
        <begin position="133"/>
        <end position="150"/>
    </location>
</feature>
<reference evidence="3" key="1">
    <citation type="submission" date="2021-06" db="EMBL/GenBank/DDBJ databases">
        <authorList>
            <person name="Kallberg Y."/>
            <person name="Tangrot J."/>
            <person name="Rosling A."/>
        </authorList>
    </citation>
    <scope>NUCLEOTIDE SEQUENCE</scope>
    <source>
        <strain evidence="3">MT106</strain>
    </source>
</reference>
<feature type="compositionally biased region" description="Basic and acidic residues" evidence="1">
    <location>
        <begin position="69"/>
        <end position="82"/>
    </location>
</feature>
<feature type="transmembrane region" description="Helical" evidence="2">
    <location>
        <begin position="162"/>
        <end position="188"/>
    </location>
</feature>
<feature type="transmembrane region" description="Helical" evidence="2">
    <location>
        <begin position="242"/>
        <end position="264"/>
    </location>
</feature>